<organism evidence="1 2">
    <name type="scientific">Synechococcus lacustris str. Tous</name>
    <dbReference type="NCBI Taxonomy" id="1910958"/>
    <lineage>
        <taxon>Bacteria</taxon>
        <taxon>Bacillati</taxon>
        <taxon>Cyanobacteriota</taxon>
        <taxon>Cyanophyceae</taxon>
        <taxon>Synechococcales</taxon>
        <taxon>Synechococcaceae</taxon>
        <taxon>Synechococcus</taxon>
    </lineage>
</organism>
<keyword evidence="2" id="KW-1185">Reference proteome</keyword>
<name>A0A2P7EDP7_9SYNE</name>
<gene>
    <name evidence="1" type="ORF">C7K08_08955</name>
</gene>
<accession>A0A2P7EDP7</accession>
<sequence>MAVTFADFRATLRLTWADPEWLGEKVFSYWNNQDVTSFTCDSSEVMHIIRASDGTFRLEIANLLHIGTLEELEEILYQWACDEGWFY</sequence>
<evidence type="ECO:0000313" key="2">
    <source>
        <dbReference type="Proteomes" id="UP000240206"/>
    </source>
</evidence>
<dbReference type="AlphaFoldDB" id="A0A2P7EDP7"/>
<proteinExistence type="predicted"/>
<protein>
    <submittedName>
        <fullName evidence="1">Uncharacterized protein</fullName>
    </submittedName>
</protein>
<dbReference type="EMBL" id="PXVC01000041">
    <property type="protein sequence ID" value="PSI01249.1"/>
    <property type="molecule type" value="Genomic_DNA"/>
</dbReference>
<comment type="caution">
    <text evidence="1">The sequence shown here is derived from an EMBL/GenBank/DDBJ whole genome shotgun (WGS) entry which is preliminary data.</text>
</comment>
<dbReference type="RefSeq" id="WP_106500298.1">
    <property type="nucleotide sequence ID" value="NZ_PXVC01000041.1"/>
</dbReference>
<reference evidence="2" key="1">
    <citation type="submission" date="2018-03" db="EMBL/GenBank/DDBJ databases">
        <title>Ecological and genomic features of two cosmopolitan and abundant freshwater picocyanobacteria.</title>
        <authorList>
            <person name="Cabello-Yeves P.J."/>
            <person name="Picazo A."/>
            <person name="Camacho A."/>
            <person name="Callieri C."/>
            <person name="Rosselli R."/>
            <person name="Roda-Garcia J."/>
            <person name="Coutinho F.H."/>
            <person name="Rodriguez-Valera F."/>
        </authorList>
    </citation>
    <scope>NUCLEOTIDE SEQUENCE [LARGE SCALE GENOMIC DNA]</scope>
    <source>
        <strain evidence="2">Tous</strain>
    </source>
</reference>
<dbReference type="Proteomes" id="UP000240206">
    <property type="component" value="Unassembled WGS sequence"/>
</dbReference>
<evidence type="ECO:0000313" key="1">
    <source>
        <dbReference type="EMBL" id="PSI01249.1"/>
    </source>
</evidence>